<dbReference type="Proteomes" id="UP000501690">
    <property type="component" value="Linkage Group LG1"/>
</dbReference>
<dbReference type="Gene3D" id="1.10.110.10">
    <property type="entry name" value="Plant lipid-transfer and hydrophobic proteins"/>
    <property type="match status" value="1"/>
</dbReference>
<evidence type="ECO:0000313" key="5">
    <source>
        <dbReference type="Proteomes" id="UP000501690"/>
    </source>
</evidence>
<dbReference type="EMBL" id="CP039345">
    <property type="protein sequence ID" value="QCD77259.1"/>
    <property type="molecule type" value="Genomic_DNA"/>
</dbReference>
<keyword evidence="5" id="KW-1185">Reference proteome</keyword>
<accession>A0A4D6KQ92</accession>
<dbReference type="Gramene" id="Vigun06g150100.1.v1.2">
    <property type="protein sequence ID" value="Vigun06g150100.1.v1.2.CDS.1"/>
    <property type="gene ID" value="Vigun06g150100.v1.2"/>
</dbReference>
<feature type="domain" description="Hydrophobic seed protein" evidence="3">
    <location>
        <begin position="39"/>
        <end position="114"/>
    </location>
</feature>
<feature type="chain" id="PRO_5020038334" evidence="2">
    <location>
        <begin position="23"/>
        <end position="115"/>
    </location>
</feature>
<dbReference type="SUPFAM" id="SSF47699">
    <property type="entry name" value="Bifunctional inhibitor/lipid-transfer protein/seed storage 2S albumin"/>
    <property type="match status" value="1"/>
</dbReference>
<reference evidence="4 5" key="1">
    <citation type="submission" date="2019-04" db="EMBL/GenBank/DDBJ databases">
        <title>An improved genome assembly and genetic linkage map for asparagus bean, Vigna unguiculata ssp. sesquipedialis.</title>
        <authorList>
            <person name="Xia Q."/>
            <person name="Zhang R."/>
            <person name="Dong Y."/>
        </authorList>
    </citation>
    <scope>NUCLEOTIDE SEQUENCE [LARGE SCALE GENOMIC DNA]</scope>
    <source>
        <tissue evidence="4">Leaf</tissue>
    </source>
</reference>
<dbReference type="Pfam" id="PF14547">
    <property type="entry name" value="Hydrophob_seed"/>
    <property type="match status" value="1"/>
</dbReference>
<dbReference type="OrthoDB" id="1421092at2759"/>
<protein>
    <submittedName>
        <fullName evidence="4">Hydrophobic seed protein</fullName>
    </submittedName>
</protein>
<dbReference type="AlphaFoldDB" id="A0A4D6KQ92"/>
<feature type="signal peptide" evidence="2">
    <location>
        <begin position="1"/>
        <end position="22"/>
    </location>
</feature>
<proteinExistence type="inferred from homology"/>
<evidence type="ECO:0000256" key="2">
    <source>
        <dbReference type="SAM" id="SignalP"/>
    </source>
</evidence>
<gene>
    <name evidence="4" type="ORF">DEO72_LG1g881</name>
</gene>
<sequence length="115" mass="12505">MGSKSMIAWVSFLLFMFSMVRSETLSLAPETPPSPPSPPRECPELGLCVDVLRLGERGSPENGCCTLVGDLLQANATLCVCDIARTQLIGIPVDLDIKIKLILDVCKHNQTFICN</sequence>
<evidence type="ECO:0000259" key="3">
    <source>
        <dbReference type="Pfam" id="PF14547"/>
    </source>
</evidence>
<evidence type="ECO:0000256" key="1">
    <source>
        <dbReference type="ARBA" id="ARBA00008965"/>
    </source>
</evidence>
<evidence type="ECO:0000313" key="4">
    <source>
        <dbReference type="EMBL" id="QCD77259.1"/>
    </source>
</evidence>
<keyword evidence="2" id="KW-0732">Signal</keyword>
<name>A0A4D6KQ92_VIGUN</name>
<dbReference type="InterPro" id="IPR027923">
    <property type="entry name" value="Hydrophob_seed_dom"/>
</dbReference>
<dbReference type="InterPro" id="IPR036312">
    <property type="entry name" value="Bifun_inhib/LTP/seed_sf"/>
</dbReference>
<organism evidence="4 5">
    <name type="scientific">Vigna unguiculata</name>
    <name type="common">Cowpea</name>
    <dbReference type="NCBI Taxonomy" id="3917"/>
    <lineage>
        <taxon>Eukaryota</taxon>
        <taxon>Viridiplantae</taxon>
        <taxon>Streptophyta</taxon>
        <taxon>Embryophyta</taxon>
        <taxon>Tracheophyta</taxon>
        <taxon>Spermatophyta</taxon>
        <taxon>Magnoliopsida</taxon>
        <taxon>eudicotyledons</taxon>
        <taxon>Gunneridae</taxon>
        <taxon>Pentapetalae</taxon>
        <taxon>rosids</taxon>
        <taxon>fabids</taxon>
        <taxon>Fabales</taxon>
        <taxon>Fabaceae</taxon>
        <taxon>Papilionoideae</taxon>
        <taxon>50 kb inversion clade</taxon>
        <taxon>NPAAA clade</taxon>
        <taxon>indigoferoid/millettioid clade</taxon>
        <taxon>Phaseoleae</taxon>
        <taxon>Vigna</taxon>
    </lineage>
</organism>
<dbReference type="PANTHER" id="PTHR31731">
    <property type="match status" value="1"/>
</dbReference>
<dbReference type="InterPro" id="IPR051636">
    <property type="entry name" value="Plant_LTP/defense-related"/>
</dbReference>
<comment type="similarity">
    <text evidence="1">Belongs to the plant LTP family. PEARLI1 subfamily.</text>
</comment>